<evidence type="ECO:0000313" key="1">
    <source>
        <dbReference type="EMBL" id="ABN51987.1"/>
    </source>
</evidence>
<reference evidence="2" key="1">
    <citation type="submission" date="2007-02" db="EMBL/GenBank/DDBJ databases">
        <title>Complete sequence of Clostridium thermocellum ATCC 27405.</title>
        <authorList>
            <consortium name="US DOE Joint Genome Institute"/>
            <person name="Copeland A."/>
            <person name="Lucas S."/>
            <person name="Lapidus A."/>
            <person name="Barry K."/>
            <person name="Detter J.C."/>
            <person name="Glavina del Rio T."/>
            <person name="Hammon N."/>
            <person name="Israni S."/>
            <person name="Dalin E."/>
            <person name="Tice H."/>
            <person name="Pitluck S."/>
            <person name="Chertkov O."/>
            <person name="Brettin T."/>
            <person name="Bruce D."/>
            <person name="Han C."/>
            <person name="Tapia R."/>
            <person name="Gilna P."/>
            <person name="Schmutz J."/>
            <person name="Larimer F."/>
            <person name="Land M."/>
            <person name="Hauser L."/>
            <person name="Kyrpides N."/>
            <person name="Mikhailova N."/>
            <person name="Wu J.H.D."/>
            <person name="Newcomb M."/>
            <person name="Richardson P."/>
        </authorList>
    </citation>
    <scope>NUCLEOTIDE SEQUENCE [LARGE SCALE GENOMIC DNA]</scope>
    <source>
        <strain evidence="2">ATCC 27405 / DSM 1237 / JCM 9322 / NBRC 103400 / NCIMB 10682 / NRRL B-4536 / VPI 7372</strain>
    </source>
</reference>
<dbReference type="EMBL" id="CP000568">
    <property type="protein sequence ID" value="ABN51987.1"/>
    <property type="molecule type" value="Genomic_DNA"/>
</dbReference>
<dbReference type="Proteomes" id="UP000002145">
    <property type="component" value="Chromosome"/>
</dbReference>
<proteinExistence type="predicted"/>
<reference evidence="1 2" key="2">
    <citation type="journal article" date="2013" name="Biotechnol. Biofuels">
        <title>Global transcriptome analysis of Clostridium thermocellum ATCC 27405 during growth on dilute acid pretreated Populus and switchgrass.</title>
        <authorList>
            <person name="Wilson C.M."/>
            <person name="Rodriguez M.Jr."/>
            <person name="Johnson C.M."/>
            <person name="Martin S.L."/>
            <person name="Chu T.M."/>
            <person name="Wolfinger R.D."/>
            <person name="Hauser L.J."/>
            <person name="Land M.L."/>
            <person name="Klingeman D.M."/>
            <person name="Syed M.H."/>
            <person name="Ragauskas A.J."/>
            <person name="Tschaplinski T.J."/>
            <person name="Mielenz J.R."/>
            <person name="Brown S.D."/>
        </authorList>
    </citation>
    <scope>NUCLEOTIDE SEQUENCE [LARGE SCALE GENOMIC DNA]</scope>
    <source>
        <strain evidence="2">ATCC 27405 / DSM 1237 / JCM 9322 / NBRC 103400 / NCIMB 10682 / NRRL B-4536 / VPI 7372</strain>
    </source>
</reference>
<dbReference type="AlphaFoldDB" id="A3DDF8"/>
<name>A3DDF8_ACET2</name>
<protein>
    <submittedName>
        <fullName evidence="1">Uncharacterized protein</fullName>
    </submittedName>
</protein>
<organism evidence="1 2">
    <name type="scientific">Acetivibrio thermocellus (strain ATCC 27405 / DSM 1237 / JCM 9322 / NBRC 103400 / NCIMB 10682 / NRRL B-4536 / VPI 7372)</name>
    <name type="common">Clostridium thermocellum</name>
    <dbReference type="NCBI Taxonomy" id="203119"/>
    <lineage>
        <taxon>Bacteria</taxon>
        <taxon>Bacillati</taxon>
        <taxon>Bacillota</taxon>
        <taxon>Clostridia</taxon>
        <taxon>Eubacteriales</taxon>
        <taxon>Oscillospiraceae</taxon>
        <taxon>Acetivibrio</taxon>
    </lineage>
</organism>
<sequence>MGSEIVNLINTGKLDMALLSISSEKPRLFEKGEEMFWDDEHISKGMLEAHLKKEIYSDFTGKEYTDNSESIAIIAENNG</sequence>
<gene>
    <name evidence="1" type="ordered locus">Cthe_0752</name>
</gene>
<dbReference type="STRING" id="203119.Cthe_0752"/>
<dbReference type="HOGENOM" id="CLU_2681315_0_0_9"/>
<dbReference type="OrthoDB" id="5522265at2"/>
<accession>A3DDF8</accession>
<keyword evidence="2" id="KW-1185">Reference proteome</keyword>
<evidence type="ECO:0000313" key="2">
    <source>
        <dbReference type="Proteomes" id="UP000002145"/>
    </source>
</evidence>
<dbReference type="KEGG" id="cth:Cthe_0752"/>